<feature type="transmembrane region" description="Helical" evidence="6">
    <location>
        <begin position="197"/>
        <end position="217"/>
    </location>
</feature>
<sequence length="683" mass="72887">MANTTKFFQRVSVKLSISYIVLVVALVAVGFTGYYAAKVISGNLETLFTRLLPSIDKLIEADRDLHQLLVAERSMLFTDTGDERFKKLQKAYDDNLKQTKERFAVFKSLMTTPEEKQFAGQFDQALAKWEATSAKVVKARLADTEASKAEAMALSMGQADEQFEFMREFINKLTELDLNYAEVRNAESKALYEKTELIIASLTGAMILFAAITGLLITRGLLRRLGGEPEEIAAMARQVAVGDLSLTFHDGAHPQSIYAAMRAMVASSAEVAQAVAKLAQGDLDVNIAPRCEADGLMRSLATLIAAEKDIADLAGKLALGDLDVAVSKRSENDRLLAAIERLVAAEKDIAAIMGRLSKGELAVAVTPRDPADRLLHSLRGMITRVSAVIREVQDGSVNVASGSEQLSASSSALSQGSTEQAAAIEESSSAMEQMASSIGQTADNAKQTEAIAVKAARDAKASGEAVVQTKSAMKAITGKISIIEEIARQTDLLALNAAVEAARAGEHGRGFAVVASEVRKLAERSQAAAAEITNLAATSTDIAETAGQLLEKLVPDIQRTAELVQEINAASQEQSQGASQVNQALQQLDQVIQQNAAAAEEIASTSEELSAQAAQLQQTSAFFRVERDGDEETSLPAAASSRRAFMPPTTAGKALPRQSGGKTGGSLISLDEEDPGDSRFERY</sequence>
<dbReference type="Proteomes" id="UP000009071">
    <property type="component" value="Chromosome"/>
</dbReference>
<dbReference type="SMART" id="SM00283">
    <property type="entry name" value="MA"/>
    <property type="match status" value="1"/>
</dbReference>
<dbReference type="InterPro" id="IPR004090">
    <property type="entry name" value="Chemotax_Me-accpt_rcpt"/>
</dbReference>
<dbReference type="eggNOG" id="COG3850">
    <property type="taxonomic scope" value="Bacteria"/>
</dbReference>
<dbReference type="GO" id="GO:0006935">
    <property type="term" value="P:chemotaxis"/>
    <property type="evidence" value="ECO:0007669"/>
    <property type="project" value="UniProtKB-KW"/>
</dbReference>
<evidence type="ECO:0000256" key="1">
    <source>
        <dbReference type="ARBA" id="ARBA00022500"/>
    </source>
</evidence>
<keyword evidence="1" id="KW-0145">Chemotaxis</keyword>
<evidence type="ECO:0000259" key="7">
    <source>
        <dbReference type="PROSITE" id="PS50111"/>
    </source>
</evidence>
<dbReference type="Pfam" id="PF00015">
    <property type="entry name" value="MCPsignal"/>
    <property type="match status" value="1"/>
</dbReference>
<dbReference type="GO" id="GO:0007165">
    <property type="term" value="P:signal transduction"/>
    <property type="evidence" value="ECO:0007669"/>
    <property type="project" value="UniProtKB-KW"/>
</dbReference>
<keyword evidence="6" id="KW-1133">Transmembrane helix</keyword>
<dbReference type="PRINTS" id="PR00260">
    <property type="entry name" value="CHEMTRNSDUCR"/>
</dbReference>
<evidence type="ECO:0000256" key="3">
    <source>
        <dbReference type="PROSITE-ProRule" id="PRU00284"/>
    </source>
</evidence>
<evidence type="ECO:0000313" key="9">
    <source>
        <dbReference type="Proteomes" id="UP000009071"/>
    </source>
</evidence>
<dbReference type="InterPro" id="IPR051310">
    <property type="entry name" value="MCP_chemotaxis"/>
</dbReference>
<dbReference type="HOGENOM" id="CLU_000445_107_16_7"/>
<dbReference type="InterPro" id="IPR024478">
    <property type="entry name" value="HlyB_4HB_MCP"/>
</dbReference>
<dbReference type="PANTHER" id="PTHR43531:SF11">
    <property type="entry name" value="METHYL-ACCEPTING CHEMOTAXIS PROTEIN 3"/>
    <property type="match status" value="1"/>
</dbReference>
<reference evidence="8 9" key="1">
    <citation type="journal article" date="2009" name="Genome Res.">
        <title>Whole genome sequence of Desulfovibrio magneticus strain RS-1 revealed common gene clusters in magnetotactic bacteria.</title>
        <authorList>
            <person name="Nakazawa H."/>
            <person name="Arakaki A."/>
            <person name="Narita-Yamada S."/>
            <person name="Yashiro I."/>
            <person name="Jinno K."/>
            <person name="Aoki N."/>
            <person name="Tsuruyama A."/>
            <person name="Okamura Y."/>
            <person name="Tanikawa S."/>
            <person name="Fujita N."/>
            <person name="Takeyama H."/>
            <person name="Matsunaga T."/>
        </authorList>
    </citation>
    <scope>NUCLEOTIDE SEQUENCE [LARGE SCALE GENOMIC DNA]</scope>
    <source>
        <strain evidence="9">ATCC 700980 / DSM 13731 / RS-1</strain>
    </source>
</reference>
<feature type="coiled-coil region" evidence="4">
    <location>
        <begin position="581"/>
        <end position="619"/>
    </location>
</feature>
<feature type="region of interest" description="Disordered" evidence="5">
    <location>
        <begin position="409"/>
        <end position="442"/>
    </location>
</feature>
<gene>
    <name evidence="8" type="ordered locus">DMR_44450</name>
</gene>
<comment type="similarity">
    <text evidence="2">Belongs to the methyl-accepting chemotaxis (MCP) protein family.</text>
</comment>
<feature type="transmembrane region" description="Helical" evidence="6">
    <location>
        <begin position="16"/>
        <end position="37"/>
    </location>
</feature>
<feature type="compositionally biased region" description="Low complexity" evidence="5">
    <location>
        <begin position="409"/>
        <end position="438"/>
    </location>
</feature>
<dbReference type="GO" id="GO:0005886">
    <property type="term" value="C:plasma membrane"/>
    <property type="evidence" value="ECO:0007669"/>
    <property type="project" value="TreeGrafter"/>
</dbReference>
<evidence type="ECO:0000256" key="4">
    <source>
        <dbReference type="SAM" id="Coils"/>
    </source>
</evidence>
<accession>C4XRM0</accession>
<keyword evidence="9" id="KW-1185">Reference proteome</keyword>
<dbReference type="EMBL" id="AP010904">
    <property type="protein sequence ID" value="BAH77936.1"/>
    <property type="molecule type" value="Genomic_DNA"/>
</dbReference>
<keyword evidence="6" id="KW-0472">Membrane</keyword>
<dbReference type="Pfam" id="PF12729">
    <property type="entry name" value="4HB_MCP_1"/>
    <property type="match status" value="1"/>
</dbReference>
<feature type="domain" description="Methyl-accepting transducer" evidence="7">
    <location>
        <begin position="395"/>
        <end position="610"/>
    </location>
</feature>
<dbReference type="PROSITE" id="PS50111">
    <property type="entry name" value="CHEMOTAXIS_TRANSDUC_2"/>
    <property type="match status" value="1"/>
</dbReference>
<dbReference type="STRING" id="573370.DMR_44450"/>
<keyword evidence="3" id="KW-0807">Transducer</keyword>
<dbReference type="RefSeq" id="WP_015863053.1">
    <property type="nucleotide sequence ID" value="NC_012796.1"/>
</dbReference>
<dbReference type="Gene3D" id="1.10.287.950">
    <property type="entry name" value="Methyl-accepting chemotaxis protein"/>
    <property type="match status" value="1"/>
</dbReference>
<proteinExistence type="inferred from homology"/>
<dbReference type="GO" id="GO:0004888">
    <property type="term" value="F:transmembrane signaling receptor activity"/>
    <property type="evidence" value="ECO:0007669"/>
    <property type="project" value="InterPro"/>
</dbReference>
<evidence type="ECO:0000313" key="8">
    <source>
        <dbReference type="EMBL" id="BAH77936.1"/>
    </source>
</evidence>
<evidence type="ECO:0000256" key="6">
    <source>
        <dbReference type="SAM" id="Phobius"/>
    </source>
</evidence>
<dbReference type="PANTHER" id="PTHR43531">
    <property type="entry name" value="PROTEIN ICFG"/>
    <property type="match status" value="1"/>
</dbReference>
<dbReference type="KEGG" id="dma:DMR_44450"/>
<dbReference type="AlphaFoldDB" id="C4XRM0"/>
<organism evidence="8 9">
    <name type="scientific">Solidesulfovibrio magneticus (strain ATCC 700980 / DSM 13731 / RS-1)</name>
    <name type="common">Desulfovibrio magneticus</name>
    <dbReference type="NCBI Taxonomy" id="573370"/>
    <lineage>
        <taxon>Bacteria</taxon>
        <taxon>Pseudomonadati</taxon>
        <taxon>Thermodesulfobacteriota</taxon>
        <taxon>Desulfovibrionia</taxon>
        <taxon>Desulfovibrionales</taxon>
        <taxon>Desulfovibrionaceae</taxon>
        <taxon>Solidesulfovibrio</taxon>
    </lineage>
</organism>
<evidence type="ECO:0000256" key="2">
    <source>
        <dbReference type="ARBA" id="ARBA00029447"/>
    </source>
</evidence>
<evidence type="ECO:0000256" key="5">
    <source>
        <dbReference type="SAM" id="MobiDB-lite"/>
    </source>
</evidence>
<dbReference type="InterPro" id="IPR004089">
    <property type="entry name" value="MCPsignal_dom"/>
</dbReference>
<dbReference type="SUPFAM" id="SSF58104">
    <property type="entry name" value="Methyl-accepting chemotaxis protein (MCP) signaling domain"/>
    <property type="match status" value="1"/>
</dbReference>
<keyword evidence="6" id="KW-0812">Transmembrane</keyword>
<protein>
    <submittedName>
        <fullName evidence="8">Methyl-accepting chemotaxis protein</fullName>
    </submittedName>
</protein>
<name>C4XRM0_SOLM1</name>
<keyword evidence="4" id="KW-0175">Coiled coil</keyword>
<feature type="region of interest" description="Disordered" evidence="5">
    <location>
        <begin position="627"/>
        <end position="683"/>
    </location>
</feature>
<dbReference type="eggNOG" id="COG0840">
    <property type="taxonomic scope" value="Bacteria"/>
</dbReference>